<organism evidence="8 9">
    <name type="scientific">Variovorax humicola</name>
    <dbReference type="NCBI Taxonomy" id="1769758"/>
    <lineage>
        <taxon>Bacteria</taxon>
        <taxon>Pseudomonadati</taxon>
        <taxon>Pseudomonadota</taxon>
        <taxon>Betaproteobacteria</taxon>
        <taxon>Burkholderiales</taxon>
        <taxon>Comamonadaceae</taxon>
        <taxon>Variovorax</taxon>
    </lineage>
</organism>
<sequence>MNLSATLPAWHAPARTDFHGILVSVVAFAVLVAINSTGVIPAVAQQSLQTLSTWLLVVSMAAVGMKSNMRDFAKVGMKPIMLMVSETVFLAILVVAFIHIAR</sequence>
<feature type="transmembrane region" description="Helical" evidence="7">
    <location>
        <begin position="21"/>
        <end position="44"/>
    </location>
</feature>
<dbReference type="EMBL" id="JBBKZV010000002">
    <property type="protein sequence ID" value="MEJ8821344.1"/>
    <property type="molecule type" value="Genomic_DNA"/>
</dbReference>
<comment type="subcellular location">
    <subcellularLocation>
        <location evidence="1">Cell membrane</location>
        <topology evidence="1">Multi-pass membrane protein</topology>
    </subcellularLocation>
</comment>
<proteinExistence type="inferred from homology"/>
<evidence type="ECO:0000256" key="6">
    <source>
        <dbReference type="ARBA" id="ARBA00023136"/>
    </source>
</evidence>
<keyword evidence="5 7" id="KW-1133">Transmembrane helix</keyword>
<evidence type="ECO:0000256" key="5">
    <source>
        <dbReference type="ARBA" id="ARBA00022989"/>
    </source>
</evidence>
<dbReference type="Pfam" id="PF03601">
    <property type="entry name" value="Cons_hypoth698"/>
    <property type="match status" value="1"/>
</dbReference>
<evidence type="ECO:0000256" key="2">
    <source>
        <dbReference type="ARBA" id="ARBA00007977"/>
    </source>
</evidence>
<evidence type="ECO:0000256" key="1">
    <source>
        <dbReference type="ARBA" id="ARBA00004651"/>
    </source>
</evidence>
<evidence type="ECO:0000313" key="8">
    <source>
        <dbReference type="EMBL" id="MEJ8821344.1"/>
    </source>
</evidence>
<evidence type="ECO:0000256" key="7">
    <source>
        <dbReference type="SAM" id="Phobius"/>
    </source>
</evidence>
<dbReference type="Proteomes" id="UP001363010">
    <property type="component" value="Unassembled WGS sequence"/>
</dbReference>
<evidence type="ECO:0000256" key="4">
    <source>
        <dbReference type="ARBA" id="ARBA00022692"/>
    </source>
</evidence>
<evidence type="ECO:0000313" key="9">
    <source>
        <dbReference type="Proteomes" id="UP001363010"/>
    </source>
</evidence>
<protein>
    <submittedName>
        <fullName evidence="8">Sulfate exporter family transporter</fullName>
    </submittedName>
</protein>
<keyword evidence="3" id="KW-1003">Cell membrane</keyword>
<feature type="transmembrane region" description="Helical" evidence="7">
    <location>
        <begin position="80"/>
        <end position="101"/>
    </location>
</feature>
<evidence type="ECO:0000256" key="3">
    <source>
        <dbReference type="ARBA" id="ARBA00022475"/>
    </source>
</evidence>
<keyword evidence="9" id="KW-1185">Reference proteome</keyword>
<comment type="caution">
    <text evidence="8">The sequence shown here is derived from an EMBL/GenBank/DDBJ whole genome shotgun (WGS) entry which is preliminary data.</text>
</comment>
<name>A0ABU8VVT7_9BURK</name>
<comment type="similarity">
    <text evidence="2">Belongs to the UPF0324 family.</text>
</comment>
<dbReference type="RefSeq" id="WP_340362396.1">
    <property type="nucleotide sequence ID" value="NZ_JBBKZV010000002.1"/>
</dbReference>
<dbReference type="InterPro" id="IPR018383">
    <property type="entry name" value="UPF0324_pro"/>
</dbReference>
<reference evidence="8 9" key="1">
    <citation type="submission" date="2024-03" db="EMBL/GenBank/DDBJ databases">
        <title>Novel species of the genus Variovorax.</title>
        <authorList>
            <person name="Liu Q."/>
            <person name="Xin Y.-H."/>
        </authorList>
    </citation>
    <scope>NUCLEOTIDE SEQUENCE [LARGE SCALE GENOMIC DNA]</scope>
    <source>
        <strain evidence="8 9">KACC 18501</strain>
    </source>
</reference>
<keyword evidence="6 7" id="KW-0472">Membrane</keyword>
<gene>
    <name evidence="8" type="ORF">WKW80_04740</name>
</gene>
<accession>A0ABU8VVT7</accession>
<keyword evidence="4 7" id="KW-0812">Transmembrane</keyword>